<dbReference type="InterPro" id="IPR031656">
    <property type="entry name" value="DAO_C"/>
</dbReference>
<dbReference type="PANTHER" id="PTHR11985:SF15">
    <property type="entry name" value="GLYCEROL-3-PHOSPHATE DEHYDROGENASE, MITOCHONDRIAL"/>
    <property type="match status" value="1"/>
</dbReference>
<dbReference type="PROSITE" id="PS50222">
    <property type="entry name" value="EF_HAND_2"/>
    <property type="match status" value="2"/>
</dbReference>
<evidence type="ECO:0000256" key="2">
    <source>
        <dbReference type="ARBA" id="ARBA00004173"/>
    </source>
</evidence>
<evidence type="ECO:0000256" key="9">
    <source>
        <dbReference type="ARBA" id="ARBA00022827"/>
    </source>
</evidence>
<comment type="catalytic activity">
    <reaction evidence="14">
        <text>a quinone + sn-glycerol 3-phosphate = dihydroxyacetone phosphate + a quinol</text>
        <dbReference type="Rhea" id="RHEA:18977"/>
        <dbReference type="ChEBI" id="CHEBI:24646"/>
        <dbReference type="ChEBI" id="CHEBI:57597"/>
        <dbReference type="ChEBI" id="CHEBI:57642"/>
        <dbReference type="ChEBI" id="CHEBI:132124"/>
        <dbReference type="EC" id="1.1.5.3"/>
    </reaction>
</comment>
<dbReference type="EMBL" id="UYJE01006865">
    <property type="protein sequence ID" value="VDI49682.1"/>
    <property type="molecule type" value="Genomic_DNA"/>
</dbReference>
<keyword evidence="12 14" id="KW-0560">Oxidoreductase</keyword>
<evidence type="ECO:0000256" key="4">
    <source>
        <dbReference type="ARBA" id="ARBA00007330"/>
    </source>
</evidence>
<dbReference type="EC" id="1.1.5.3" evidence="5 14"/>
<organism evidence="16 17">
    <name type="scientific">Mytilus galloprovincialis</name>
    <name type="common">Mediterranean mussel</name>
    <dbReference type="NCBI Taxonomy" id="29158"/>
    <lineage>
        <taxon>Eukaryota</taxon>
        <taxon>Metazoa</taxon>
        <taxon>Spiralia</taxon>
        <taxon>Lophotrochozoa</taxon>
        <taxon>Mollusca</taxon>
        <taxon>Bivalvia</taxon>
        <taxon>Autobranchia</taxon>
        <taxon>Pteriomorphia</taxon>
        <taxon>Mytilida</taxon>
        <taxon>Mytiloidea</taxon>
        <taxon>Mytilidae</taxon>
        <taxon>Mytilinae</taxon>
        <taxon>Mytilus</taxon>
    </lineage>
</organism>
<dbReference type="CDD" id="cd00051">
    <property type="entry name" value="EFh"/>
    <property type="match status" value="1"/>
</dbReference>
<evidence type="ECO:0000256" key="10">
    <source>
        <dbReference type="ARBA" id="ARBA00022837"/>
    </source>
</evidence>
<dbReference type="InterPro" id="IPR000447">
    <property type="entry name" value="G3P_DH_FAD-dep"/>
</dbReference>
<keyword evidence="11" id="KW-0809">Transit peptide</keyword>
<dbReference type="PRINTS" id="PR01001">
    <property type="entry name" value="FADG3PDH"/>
</dbReference>
<comment type="caution">
    <text evidence="16">The sequence shown here is derived from an EMBL/GenBank/DDBJ whole genome shotgun (WGS) entry which is preliminary data.</text>
</comment>
<dbReference type="Pfam" id="PF01266">
    <property type="entry name" value="DAO"/>
    <property type="match status" value="1"/>
</dbReference>
<evidence type="ECO:0000256" key="7">
    <source>
        <dbReference type="ARBA" id="ARBA00022723"/>
    </source>
</evidence>
<dbReference type="InterPro" id="IPR036188">
    <property type="entry name" value="FAD/NAD-bd_sf"/>
</dbReference>
<comment type="subcellular location">
    <subcellularLocation>
        <location evidence="2">Mitochondrion</location>
    </subcellularLocation>
</comment>
<keyword evidence="7" id="KW-0479">Metal-binding</keyword>
<dbReference type="GO" id="GO:0006072">
    <property type="term" value="P:glycerol-3-phosphate metabolic process"/>
    <property type="evidence" value="ECO:0007669"/>
    <property type="project" value="UniProtKB-UniRule"/>
</dbReference>
<name>A0A8B6FL69_MYTGA</name>
<dbReference type="Gene3D" id="1.10.238.10">
    <property type="entry name" value="EF-hand"/>
    <property type="match status" value="1"/>
</dbReference>
<evidence type="ECO:0000256" key="3">
    <source>
        <dbReference type="ARBA" id="ARBA00004745"/>
    </source>
</evidence>
<feature type="domain" description="EF-hand" evidence="15">
    <location>
        <begin position="713"/>
        <end position="748"/>
    </location>
</feature>
<evidence type="ECO:0000256" key="13">
    <source>
        <dbReference type="ARBA" id="ARBA00023128"/>
    </source>
</evidence>
<dbReference type="Pfam" id="PF16901">
    <property type="entry name" value="DAO_C"/>
    <property type="match status" value="1"/>
</dbReference>
<keyword evidence="9" id="KW-0274">FAD</keyword>
<dbReference type="InterPro" id="IPR011992">
    <property type="entry name" value="EF-hand-dom_pair"/>
</dbReference>
<dbReference type="Pfam" id="PF13499">
    <property type="entry name" value="EF-hand_7"/>
    <property type="match status" value="1"/>
</dbReference>
<comment type="similarity">
    <text evidence="4 14">Belongs to the FAD-dependent glycerol-3-phosphate dehydrogenase family.</text>
</comment>
<evidence type="ECO:0000256" key="6">
    <source>
        <dbReference type="ARBA" id="ARBA00022630"/>
    </source>
</evidence>
<keyword evidence="13" id="KW-0496">Mitochondrion</keyword>
<keyword evidence="8" id="KW-0677">Repeat</keyword>
<dbReference type="PROSITE" id="PS00977">
    <property type="entry name" value="FAD_G3PDH_1"/>
    <property type="match status" value="1"/>
</dbReference>
<dbReference type="Gene3D" id="3.50.50.60">
    <property type="entry name" value="FAD/NAD(P)-binding domain"/>
    <property type="match status" value="1"/>
</dbReference>
<keyword evidence="10" id="KW-0106">Calcium</keyword>
<dbReference type="GO" id="GO:0005509">
    <property type="term" value="F:calcium ion binding"/>
    <property type="evidence" value="ECO:0007669"/>
    <property type="project" value="InterPro"/>
</dbReference>
<dbReference type="InterPro" id="IPR038299">
    <property type="entry name" value="DAO_C_sf"/>
</dbReference>
<evidence type="ECO:0000256" key="14">
    <source>
        <dbReference type="RuleBase" id="RU361217"/>
    </source>
</evidence>
<evidence type="ECO:0000256" key="5">
    <source>
        <dbReference type="ARBA" id="ARBA00013029"/>
    </source>
</evidence>
<gene>
    <name evidence="16" type="ORF">MGAL_10B063927</name>
</gene>
<dbReference type="SUPFAM" id="SSF51905">
    <property type="entry name" value="FAD/NAD(P)-binding domain"/>
    <property type="match status" value="1"/>
</dbReference>
<comment type="cofactor">
    <cofactor evidence="1 14">
        <name>FAD</name>
        <dbReference type="ChEBI" id="CHEBI:57692"/>
    </cofactor>
</comment>
<evidence type="ECO:0000259" key="15">
    <source>
        <dbReference type="PROSITE" id="PS50222"/>
    </source>
</evidence>
<evidence type="ECO:0000256" key="12">
    <source>
        <dbReference type="ARBA" id="ARBA00023002"/>
    </source>
</evidence>
<sequence>MSEFKLHHHVSELMNLLGVRSTDTVGAEVYTEMLQKNTTPYITTQVSAHQAKRKIAESSTTPIEFLAKYDELKGKKILELRSTGAEGKTVEVKLGTMRNFHTILKSFQRVSKKGLVIGGGVCVIAYVYPKLKRQNQVAVVSAATMDADKKYAWSPLPTREDMLKSLETEEYDVLVIGGGATGTGVALDATSRGLKTAMVEKYDFSSGTSSRSTKLIHGGVRYLQKAVFNLDLEQYRMVKEALTERANLIEIAPHLAYPFPIMLPIYKYWQIPYFWAGIKMYDFVAGKQKLKSSYYLSKKKALEKFPMLKKEALKGALVYYDGQHDDARMNIAIAISTARMGGSVANYIEVLELHKSKDENGKEVVSGARVKDRITDKEFNIKAKCIINATGPYTDHIRLMGNKDDQKICQPSQGVHIVLPDYYSPEDMGLLDPDTSDGRVIFFLPWQKVTLAGTTDVACEVTDKPSPSENEIQFILSEVRNYLHQDVDGGKWTTYRHMAEETVDKAIDVCNLKTTSGCRTKGLMLDGAHGWSPTLFIRLVQDFGLENEVAKHLASTYGDKAFKVAKLATLTGKRWPVSGKRLHEEFPYLEAEVRYAVREYACRAVDILARRTRLAFCNVHAAEEALPRIIEIMTEELKWSKSRQQAEMEHAKQFLRREMGLDLGAGTSSVPINFTKDEINMYVKRFKSLDYENKGFITVNDLRRYFKKIGERVTEDQLHDILNEVDLNKNAQVDIGEFLQLMSALKSGNVSNSRFAKAVLKSSELDRIPVERSGGGV</sequence>
<dbReference type="InterPro" id="IPR002048">
    <property type="entry name" value="EF_hand_dom"/>
</dbReference>
<feature type="domain" description="EF-hand" evidence="15">
    <location>
        <begin position="677"/>
        <end position="712"/>
    </location>
</feature>
<dbReference type="SMART" id="SM00054">
    <property type="entry name" value="EFh"/>
    <property type="match status" value="2"/>
</dbReference>
<evidence type="ECO:0000313" key="16">
    <source>
        <dbReference type="EMBL" id="VDI49682.1"/>
    </source>
</evidence>
<keyword evidence="6 14" id="KW-0285">Flavoprotein</keyword>
<dbReference type="GO" id="GO:0004368">
    <property type="term" value="F:glycerol-3-phosphate dehydrogenase (quinone) activity"/>
    <property type="evidence" value="ECO:0007669"/>
    <property type="project" value="UniProtKB-EC"/>
</dbReference>
<dbReference type="PROSITE" id="PS00978">
    <property type="entry name" value="FAD_G3PDH_2"/>
    <property type="match status" value="1"/>
</dbReference>
<accession>A0A8B6FL69</accession>
<proteinExistence type="inferred from homology"/>
<dbReference type="GO" id="GO:0005739">
    <property type="term" value="C:mitochondrion"/>
    <property type="evidence" value="ECO:0007669"/>
    <property type="project" value="UniProtKB-SubCell"/>
</dbReference>
<dbReference type="Gene3D" id="1.10.8.870">
    <property type="entry name" value="Alpha-glycerophosphate oxidase, cap domain"/>
    <property type="match status" value="1"/>
</dbReference>
<dbReference type="Proteomes" id="UP000596742">
    <property type="component" value="Unassembled WGS sequence"/>
</dbReference>
<reference evidence="16" key="1">
    <citation type="submission" date="2018-11" db="EMBL/GenBank/DDBJ databases">
        <authorList>
            <person name="Alioto T."/>
            <person name="Alioto T."/>
        </authorList>
    </citation>
    <scope>NUCLEOTIDE SEQUENCE</scope>
</reference>
<dbReference type="Gene3D" id="3.30.9.10">
    <property type="entry name" value="D-Amino Acid Oxidase, subunit A, domain 2"/>
    <property type="match status" value="1"/>
</dbReference>
<dbReference type="FunFam" id="1.10.8.870:FF:000001">
    <property type="entry name" value="Glycerol-3-phosphate dehydrogenase"/>
    <property type="match status" value="1"/>
</dbReference>
<evidence type="ECO:0000313" key="17">
    <source>
        <dbReference type="Proteomes" id="UP000596742"/>
    </source>
</evidence>
<dbReference type="InterPro" id="IPR006076">
    <property type="entry name" value="FAD-dep_OxRdtase"/>
</dbReference>
<protein>
    <recommendedName>
        <fullName evidence="5 14">Glycerol-3-phosphate dehydrogenase</fullName>
        <ecNumber evidence="5 14">1.1.5.3</ecNumber>
    </recommendedName>
</protein>
<comment type="pathway">
    <text evidence="3">Polyol metabolism; glycerol degradation.</text>
</comment>
<keyword evidence="17" id="KW-1185">Reference proteome</keyword>
<evidence type="ECO:0000256" key="11">
    <source>
        <dbReference type="ARBA" id="ARBA00022946"/>
    </source>
</evidence>
<evidence type="ECO:0000256" key="8">
    <source>
        <dbReference type="ARBA" id="ARBA00022737"/>
    </source>
</evidence>
<dbReference type="SUPFAM" id="SSF47473">
    <property type="entry name" value="EF-hand"/>
    <property type="match status" value="1"/>
</dbReference>
<evidence type="ECO:0000256" key="1">
    <source>
        <dbReference type="ARBA" id="ARBA00001974"/>
    </source>
</evidence>
<dbReference type="PANTHER" id="PTHR11985">
    <property type="entry name" value="GLYCEROL-3-PHOSPHATE DEHYDROGENASE"/>
    <property type="match status" value="1"/>
</dbReference>
<dbReference type="AlphaFoldDB" id="A0A8B6FL69"/>